<keyword evidence="2" id="KW-1133">Transmembrane helix</keyword>
<dbReference type="Proteomes" id="UP001243844">
    <property type="component" value="Unassembled WGS sequence"/>
</dbReference>
<dbReference type="RefSeq" id="WP_308982120.1">
    <property type="nucleotide sequence ID" value="NZ_JAVIDL010000050.1"/>
</dbReference>
<sequence>MFGLLGEIFTGLAIIVILIGLIKPQWVLFGIQNKTRGKVLLVYGLIFCVGMVFRSIGAPSNFEVGQKALTEKNYEYAIVNLKAVSSKDEHYTEAQALLKQATTELWSSKLQQANTALSSKNYNEIVNLLSDYPSNESGFSDANELLESAKAQLAEQEAQRQVEQEAKQLEKEQAKEAKRLEKEHAKAMSDYPACDSQEATEAIDNTMKNAPLGRVYGLSVVKIKNAHEVNVTPNERHCRGDAILNNASTYPISFSFSHDGDDVLVQAEVHGLE</sequence>
<feature type="transmembrane region" description="Helical" evidence="2">
    <location>
        <begin position="40"/>
        <end position="57"/>
    </location>
</feature>
<reference evidence="3" key="1">
    <citation type="submission" date="2023-08" db="EMBL/GenBank/DDBJ databases">
        <title>Emergence of clinically-relevant ST2 carbapenem-resistant Acinetobacter baumannii strains in hospital sewages in Zhejiang, East of China.</title>
        <authorList>
            <person name="Kaichao C."/>
            <person name="Zhang R."/>
        </authorList>
    </citation>
    <scope>NUCLEOTIDE SEQUENCE</scope>
    <source>
        <strain evidence="3">M-RB-37</strain>
    </source>
</reference>
<comment type="caution">
    <text evidence="3">The sequence shown here is derived from an EMBL/GenBank/DDBJ whole genome shotgun (WGS) entry which is preliminary data.</text>
</comment>
<keyword evidence="2" id="KW-0812">Transmembrane</keyword>
<keyword evidence="2" id="KW-0472">Membrane</keyword>
<feature type="transmembrane region" description="Helical" evidence="2">
    <location>
        <begin position="6"/>
        <end position="28"/>
    </location>
</feature>
<proteinExistence type="predicted"/>
<name>A0AAW8JA98_9GAMM</name>
<gene>
    <name evidence="3" type="ORF">RFH47_15500</name>
</gene>
<dbReference type="AlphaFoldDB" id="A0AAW8JA98"/>
<evidence type="ECO:0000256" key="2">
    <source>
        <dbReference type="SAM" id="Phobius"/>
    </source>
</evidence>
<evidence type="ECO:0000313" key="3">
    <source>
        <dbReference type="EMBL" id="MDQ8937126.1"/>
    </source>
</evidence>
<accession>A0AAW8JA98</accession>
<dbReference type="EMBL" id="JAVIDL010000050">
    <property type="protein sequence ID" value="MDQ8937126.1"/>
    <property type="molecule type" value="Genomic_DNA"/>
</dbReference>
<feature type="coiled-coil region" evidence="1">
    <location>
        <begin position="139"/>
        <end position="190"/>
    </location>
</feature>
<protein>
    <submittedName>
        <fullName evidence="3">Uncharacterized protein</fullName>
    </submittedName>
</protein>
<organism evidence="3 4">
    <name type="scientific">Acinetobacter rudis</name>
    <dbReference type="NCBI Taxonomy" id="632955"/>
    <lineage>
        <taxon>Bacteria</taxon>
        <taxon>Pseudomonadati</taxon>
        <taxon>Pseudomonadota</taxon>
        <taxon>Gammaproteobacteria</taxon>
        <taxon>Moraxellales</taxon>
        <taxon>Moraxellaceae</taxon>
        <taxon>Acinetobacter</taxon>
    </lineage>
</organism>
<evidence type="ECO:0000313" key="4">
    <source>
        <dbReference type="Proteomes" id="UP001243844"/>
    </source>
</evidence>
<keyword evidence="1" id="KW-0175">Coiled coil</keyword>
<evidence type="ECO:0000256" key="1">
    <source>
        <dbReference type="SAM" id="Coils"/>
    </source>
</evidence>